<keyword evidence="6" id="KW-0472">Membrane</keyword>
<gene>
    <name evidence="11" type="ORF">H4F98_15380</name>
</gene>
<dbReference type="InterPro" id="IPR050351">
    <property type="entry name" value="BphY/WalK/GraS-like"/>
</dbReference>
<dbReference type="GO" id="GO:0000156">
    <property type="term" value="F:phosphorelay response regulator activity"/>
    <property type="evidence" value="ECO:0007669"/>
    <property type="project" value="TreeGrafter"/>
</dbReference>
<evidence type="ECO:0000256" key="6">
    <source>
        <dbReference type="ARBA" id="ARBA00023136"/>
    </source>
</evidence>
<dbReference type="SMART" id="SM00387">
    <property type="entry name" value="HATPase_c"/>
    <property type="match status" value="1"/>
</dbReference>
<organism evidence="11 12">
    <name type="scientific">Marilutibacter spongiae</name>
    <dbReference type="NCBI Taxonomy" id="2025720"/>
    <lineage>
        <taxon>Bacteria</taxon>
        <taxon>Pseudomonadati</taxon>
        <taxon>Pseudomonadota</taxon>
        <taxon>Gammaproteobacteria</taxon>
        <taxon>Lysobacterales</taxon>
        <taxon>Lysobacteraceae</taxon>
        <taxon>Marilutibacter</taxon>
    </lineage>
</organism>
<evidence type="ECO:0000256" key="5">
    <source>
        <dbReference type="ARBA" id="ARBA00022777"/>
    </source>
</evidence>
<dbReference type="GO" id="GO:0005886">
    <property type="term" value="C:plasma membrane"/>
    <property type="evidence" value="ECO:0007669"/>
    <property type="project" value="UniProtKB-ARBA"/>
</dbReference>
<dbReference type="InterPro" id="IPR000014">
    <property type="entry name" value="PAS"/>
</dbReference>
<dbReference type="Proteomes" id="UP000523196">
    <property type="component" value="Unassembled WGS sequence"/>
</dbReference>
<keyword evidence="12" id="KW-1185">Reference proteome</keyword>
<dbReference type="EC" id="2.7.13.3" evidence="2"/>
<evidence type="ECO:0000259" key="10">
    <source>
        <dbReference type="PROSITE" id="PS50113"/>
    </source>
</evidence>
<feature type="domain" description="PAC" evidence="10">
    <location>
        <begin position="86"/>
        <end position="138"/>
    </location>
</feature>
<dbReference type="SUPFAM" id="SSF55874">
    <property type="entry name" value="ATPase domain of HSP90 chaperone/DNA topoisomerase II/histidine kinase"/>
    <property type="match status" value="1"/>
</dbReference>
<dbReference type="GO" id="GO:0030295">
    <property type="term" value="F:protein kinase activator activity"/>
    <property type="evidence" value="ECO:0007669"/>
    <property type="project" value="TreeGrafter"/>
</dbReference>
<dbReference type="InterPro" id="IPR000700">
    <property type="entry name" value="PAS-assoc_C"/>
</dbReference>
<dbReference type="SUPFAM" id="SSF55785">
    <property type="entry name" value="PYP-like sensor domain (PAS domain)"/>
    <property type="match status" value="1"/>
</dbReference>
<feature type="domain" description="Histidine kinase" evidence="8">
    <location>
        <begin position="160"/>
        <end position="374"/>
    </location>
</feature>
<sequence length="375" mass="40956">MSPIATLSRLPGDDALRLVMAASGIGMAICDIEGHWKEVNPALCTMLGYEAGALLGRSAREVTHPEDIESSRDLIRRITDEPGLLLEARKRYLRRDGSVLWAQVNIAMLRGAGGEPICILVQIRDIGAQLAHENEMQASAVHRSAELEASNHQLQLFADAVAHDLRAPLRSILSFSERLGQALGEDIDADAQDYLQRISASARRMSELLAALGRLSRATRAELNPQPVDLSLLADWVHAELLDAEPGREVSVDIQSGLTVQGDERLLKVLLDELLGNAWKFTRGCEAARIEFGGEPREGVLKLYVRDNGTGFDMRYVHKLFEPFQRLHSQDDGGGHGLGLTIAQRVAMRHGGRLQAESRPGHGTTLSIELPAGPS</sequence>
<evidence type="ECO:0000259" key="8">
    <source>
        <dbReference type="PROSITE" id="PS50109"/>
    </source>
</evidence>
<comment type="catalytic activity">
    <reaction evidence="1">
        <text>ATP + protein L-histidine = ADP + protein N-phospho-L-histidine.</text>
        <dbReference type="EC" id="2.7.13.3"/>
    </reaction>
</comment>
<dbReference type="FunFam" id="3.30.565.10:FF:000006">
    <property type="entry name" value="Sensor histidine kinase WalK"/>
    <property type="match status" value="1"/>
</dbReference>
<keyword evidence="5" id="KW-0418">Kinase</keyword>
<dbReference type="InterPro" id="IPR013767">
    <property type="entry name" value="PAS_fold"/>
</dbReference>
<dbReference type="InterPro" id="IPR036890">
    <property type="entry name" value="HATPase_C_sf"/>
</dbReference>
<dbReference type="GO" id="GO:0000155">
    <property type="term" value="F:phosphorelay sensor kinase activity"/>
    <property type="evidence" value="ECO:0007669"/>
    <property type="project" value="InterPro"/>
</dbReference>
<dbReference type="SMART" id="SM00091">
    <property type="entry name" value="PAS"/>
    <property type="match status" value="1"/>
</dbReference>
<dbReference type="EMBL" id="JACHTF010000021">
    <property type="protein sequence ID" value="MBB1061954.1"/>
    <property type="molecule type" value="Genomic_DNA"/>
</dbReference>
<dbReference type="PRINTS" id="PR00344">
    <property type="entry name" value="BCTRLSENSOR"/>
</dbReference>
<dbReference type="SMART" id="SM00086">
    <property type="entry name" value="PAC"/>
    <property type="match status" value="1"/>
</dbReference>
<dbReference type="Gene3D" id="3.30.565.10">
    <property type="entry name" value="Histidine kinase-like ATPase, C-terminal domain"/>
    <property type="match status" value="1"/>
</dbReference>
<reference evidence="11 12" key="1">
    <citation type="submission" date="2020-08" db="EMBL/GenBank/DDBJ databases">
        <authorList>
            <person name="Xu S."/>
            <person name="Li A."/>
        </authorList>
    </citation>
    <scope>NUCLEOTIDE SEQUENCE [LARGE SCALE GENOMIC DNA]</scope>
    <source>
        <strain evidence="11 12">119BY6-57</strain>
    </source>
</reference>
<dbReference type="InterPro" id="IPR003594">
    <property type="entry name" value="HATPase_dom"/>
</dbReference>
<dbReference type="PROSITE" id="PS50109">
    <property type="entry name" value="HIS_KIN"/>
    <property type="match status" value="1"/>
</dbReference>
<dbReference type="Pfam" id="PF00989">
    <property type="entry name" value="PAS"/>
    <property type="match status" value="1"/>
</dbReference>
<dbReference type="CDD" id="cd00130">
    <property type="entry name" value="PAS"/>
    <property type="match status" value="1"/>
</dbReference>
<dbReference type="Gene3D" id="1.10.287.130">
    <property type="match status" value="1"/>
</dbReference>
<proteinExistence type="predicted"/>
<keyword evidence="3" id="KW-0597">Phosphoprotein</keyword>
<dbReference type="SMART" id="SM00388">
    <property type="entry name" value="HisKA"/>
    <property type="match status" value="1"/>
</dbReference>
<dbReference type="Pfam" id="PF02518">
    <property type="entry name" value="HATPase_c"/>
    <property type="match status" value="1"/>
</dbReference>
<comment type="caution">
    <text evidence="11">The sequence shown here is derived from an EMBL/GenBank/DDBJ whole genome shotgun (WGS) entry which is preliminary data.</text>
</comment>
<feature type="domain" description="PAS" evidence="9">
    <location>
        <begin position="12"/>
        <end position="82"/>
    </location>
</feature>
<evidence type="ECO:0000256" key="7">
    <source>
        <dbReference type="SAM" id="MobiDB-lite"/>
    </source>
</evidence>
<evidence type="ECO:0000256" key="4">
    <source>
        <dbReference type="ARBA" id="ARBA00022679"/>
    </source>
</evidence>
<dbReference type="PANTHER" id="PTHR42878:SF15">
    <property type="entry name" value="BACTERIOPHYTOCHROME"/>
    <property type="match status" value="1"/>
</dbReference>
<dbReference type="InterPro" id="IPR036097">
    <property type="entry name" value="HisK_dim/P_sf"/>
</dbReference>
<dbReference type="GO" id="GO:0007234">
    <property type="term" value="P:osmosensory signaling via phosphorelay pathway"/>
    <property type="evidence" value="ECO:0007669"/>
    <property type="project" value="TreeGrafter"/>
</dbReference>
<evidence type="ECO:0000256" key="2">
    <source>
        <dbReference type="ARBA" id="ARBA00012438"/>
    </source>
</evidence>
<dbReference type="AlphaFoldDB" id="A0A7W3TPT3"/>
<evidence type="ECO:0000313" key="11">
    <source>
        <dbReference type="EMBL" id="MBB1061954.1"/>
    </source>
</evidence>
<dbReference type="InterPro" id="IPR035965">
    <property type="entry name" value="PAS-like_dom_sf"/>
</dbReference>
<dbReference type="Pfam" id="PF00512">
    <property type="entry name" value="HisKA"/>
    <property type="match status" value="1"/>
</dbReference>
<dbReference type="InterPro" id="IPR005467">
    <property type="entry name" value="His_kinase_dom"/>
</dbReference>
<dbReference type="NCBIfam" id="TIGR00229">
    <property type="entry name" value="sensory_box"/>
    <property type="match status" value="1"/>
</dbReference>
<dbReference type="GO" id="GO:0006355">
    <property type="term" value="P:regulation of DNA-templated transcription"/>
    <property type="evidence" value="ECO:0007669"/>
    <property type="project" value="InterPro"/>
</dbReference>
<dbReference type="InterPro" id="IPR004358">
    <property type="entry name" value="Sig_transdc_His_kin-like_C"/>
</dbReference>
<name>A0A7W3TPT3_9GAMM</name>
<dbReference type="PROSITE" id="PS50112">
    <property type="entry name" value="PAS"/>
    <property type="match status" value="1"/>
</dbReference>
<keyword evidence="4" id="KW-0808">Transferase</keyword>
<dbReference type="SUPFAM" id="SSF47384">
    <property type="entry name" value="Homodimeric domain of signal transducing histidine kinase"/>
    <property type="match status" value="1"/>
</dbReference>
<dbReference type="CDD" id="cd00082">
    <property type="entry name" value="HisKA"/>
    <property type="match status" value="1"/>
</dbReference>
<evidence type="ECO:0000259" key="9">
    <source>
        <dbReference type="PROSITE" id="PS50112"/>
    </source>
</evidence>
<evidence type="ECO:0000313" key="12">
    <source>
        <dbReference type="Proteomes" id="UP000523196"/>
    </source>
</evidence>
<dbReference type="InterPro" id="IPR003661">
    <property type="entry name" value="HisK_dim/P_dom"/>
</dbReference>
<feature type="region of interest" description="Disordered" evidence="7">
    <location>
        <begin position="352"/>
        <end position="375"/>
    </location>
</feature>
<protein>
    <recommendedName>
        <fullName evidence="2">histidine kinase</fullName>
        <ecNumber evidence="2">2.7.13.3</ecNumber>
    </recommendedName>
</protein>
<dbReference type="Gene3D" id="3.30.450.20">
    <property type="entry name" value="PAS domain"/>
    <property type="match status" value="1"/>
</dbReference>
<dbReference type="PROSITE" id="PS50113">
    <property type="entry name" value="PAC"/>
    <property type="match status" value="1"/>
</dbReference>
<dbReference type="PANTHER" id="PTHR42878">
    <property type="entry name" value="TWO-COMPONENT HISTIDINE KINASE"/>
    <property type="match status" value="1"/>
</dbReference>
<dbReference type="RefSeq" id="WP_182688717.1">
    <property type="nucleotide sequence ID" value="NZ_JACHTF010000021.1"/>
</dbReference>
<evidence type="ECO:0000256" key="3">
    <source>
        <dbReference type="ARBA" id="ARBA00022553"/>
    </source>
</evidence>
<evidence type="ECO:0000256" key="1">
    <source>
        <dbReference type="ARBA" id="ARBA00000085"/>
    </source>
</evidence>
<accession>A0A7W3TPT3</accession>
<dbReference type="InterPro" id="IPR001610">
    <property type="entry name" value="PAC"/>
</dbReference>